<keyword evidence="3" id="KW-1185">Reference proteome</keyword>
<protein>
    <submittedName>
        <fullName evidence="2">Uncharacterized protein</fullName>
    </submittedName>
</protein>
<dbReference type="Pfam" id="PF13306">
    <property type="entry name" value="LRR_5"/>
    <property type="match status" value="3"/>
</dbReference>
<keyword evidence="1" id="KW-0175">Coiled coil</keyword>
<dbReference type="PANTHER" id="PTHR45661">
    <property type="entry name" value="SURFACE ANTIGEN"/>
    <property type="match status" value="1"/>
</dbReference>
<gene>
    <name evidence="2" type="ORF">M9Y10_026106</name>
</gene>
<dbReference type="SUPFAM" id="SSF52058">
    <property type="entry name" value="L domain-like"/>
    <property type="match status" value="1"/>
</dbReference>
<name>A0ABR2H8I1_9EUKA</name>
<dbReference type="EMBL" id="JAPFFF010000038">
    <property type="protein sequence ID" value="KAK8842514.1"/>
    <property type="molecule type" value="Genomic_DNA"/>
</dbReference>
<feature type="coiled-coil region" evidence="1">
    <location>
        <begin position="97"/>
        <end position="131"/>
    </location>
</feature>
<comment type="caution">
    <text evidence="2">The sequence shown here is derived from an EMBL/GenBank/DDBJ whole genome shotgun (WGS) entry which is preliminary data.</text>
</comment>
<evidence type="ECO:0000256" key="1">
    <source>
        <dbReference type="SAM" id="Coils"/>
    </source>
</evidence>
<dbReference type="Proteomes" id="UP001470230">
    <property type="component" value="Unassembled WGS sequence"/>
</dbReference>
<dbReference type="InterPro" id="IPR032675">
    <property type="entry name" value="LRR_dom_sf"/>
</dbReference>
<sequence length="577" mass="67453">MLFKEGLKLILGNKEFTIPSEFHLLSNINPEIYSELIKNGEYVVKSYVDEDTLQSFIDYLVNRHIPNIIDQNLDEYIELCTEFDCMKSLINIYQNNKRSKSEKNMFLKYRLKKLEKEKEDKKNQYKKVISLLETKDFSKYIITDKEKNLQRIKCKLELGCQSGNLKFIDSFTRQIVVVDQIQYVIFEEDKTAALFNVGYEVFGSICIPRSIKYNGEEFIVTTILQRAFWLTNVWQIEFEKDSELELIDNEAFYNCALRTIKVPSHVTRIGDKAFYYSNQFLFAEFTDDSELETIGQEAFAHTKIEKIKIPSHLKKIESFVFNDCQNLKTVEFQDNSELRQFNPFCFISCAFETIKIPRSLRRIQISAFYKCFLLKNIEIPEDSELRRIEQNAFICTSINKLFIPEKVDQLVEGWNHGTPELNYVTLSPMNKNYSNANDKFILGKSRPKNEIFDVLCFAKRNLTEVTIPNYIIEIASCAFSGCEKLKNVDFQENSQLKKIGEYAFFMTAIEKIKIPIHVRKISKNTFYGCSQLKLVEIPNDSEIKLIDKNSFVNKDVNILASPNLINSITFIELKEKE</sequence>
<dbReference type="InterPro" id="IPR026906">
    <property type="entry name" value="LRR_5"/>
</dbReference>
<dbReference type="PANTHER" id="PTHR45661:SF3">
    <property type="entry name" value="IG-LIKE DOMAIN-CONTAINING PROTEIN"/>
    <property type="match status" value="1"/>
</dbReference>
<reference evidence="2 3" key="1">
    <citation type="submission" date="2024-04" db="EMBL/GenBank/DDBJ databases">
        <title>Tritrichomonas musculus Genome.</title>
        <authorList>
            <person name="Alves-Ferreira E."/>
            <person name="Grigg M."/>
            <person name="Lorenzi H."/>
            <person name="Galac M."/>
        </authorList>
    </citation>
    <scope>NUCLEOTIDE SEQUENCE [LARGE SCALE GENOMIC DNA]</scope>
    <source>
        <strain evidence="2 3">EAF2021</strain>
    </source>
</reference>
<evidence type="ECO:0000313" key="3">
    <source>
        <dbReference type="Proteomes" id="UP001470230"/>
    </source>
</evidence>
<organism evidence="2 3">
    <name type="scientific">Tritrichomonas musculus</name>
    <dbReference type="NCBI Taxonomy" id="1915356"/>
    <lineage>
        <taxon>Eukaryota</taxon>
        <taxon>Metamonada</taxon>
        <taxon>Parabasalia</taxon>
        <taxon>Tritrichomonadida</taxon>
        <taxon>Tritrichomonadidae</taxon>
        <taxon>Tritrichomonas</taxon>
    </lineage>
</organism>
<accession>A0ABR2H8I1</accession>
<dbReference type="Gene3D" id="3.80.10.10">
    <property type="entry name" value="Ribonuclease Inhibitor"/>
    <property type="match status" value="2"/>
</dbReference>
<proteinExistence type="predicted"/>
<evidence type="ECO:0000313" key="2">
    <source>
        <dbReference type="EMBL" id="KAK8842514.1"/>
    </source>
</evidence>
<dbReference type="InterPro" id="IPR053139">
    <property type="entry name" value="Surface_bspA-like"/>
</dbReference>